<gene>
    <name evidence="4" type="ORF">OLEAN_C32900</name>
</gene>
<dbReference type="Proteomes" id="UP000032749">
    <property type="component" value="Chromosome"/>
</dbReference>
<dbReference type="SMART" id="SM01103">
    <property type="entry name" value="CRS1_YhbY"/>
    <property type="match status" value="1"/>
</dbReference>
<dbReference type="InterPro" id="IPR035920">
    <property type="entry name" value="YhbY-like_sf"/>
</dbReference>
<dbReference type="InterPro" id="IPR001890">
    <property type="entry name" value="RNA-binding_CRM"/>
</dbReference>
<dbReference type="GO" id="GO:0003723">
    <property type="term" value="F:RNA binding"/>
    <property type="evidence" value="ECO:0007669"/>
    <property type="project" value="UniProtKB-UniRule"/>
</dbReference>
<dbReference type="HOGENOM" id="CLU_095994_2_1_6"/>
<sequence>MAISAEQKKAMRSIGHNLNPVVTIAGNGLSETVLEELNRALDDHELIKVKVSIGERDMRAQAIDDIVKETGSELIQKIGKVALIVRRNPKAHPKLSNLS</sequence>
<dbReference type="KEGG" id="oai:OLEAN_C32900"/>
<evidence type="ECO:0000256" key="2">
    <source>
        <dbReference type="PROSITE-ProRule" id="PRU00626"/>
    </source>
</evidence>
<feature type="domain" description="CRM" evidence="3">
    <location>
        <begin position="1"/>
        <end position="97"/>
    </location>
</feature>
<protein>
    <recommendedName>
        <fullName evidence="3">CRM domain-containing protein</fullName>
    </recommendedName>
</protein>
<proteinExistence type="predicted"/>
<dbReference type="PANTHER" id="PTHR40065">
    <property type="entry name" value="RNA-BINDING PROTEIN YHBY"/>
    <property type="match status" value="1"/>
</dbReference>
<accession>R4YQM1</accession>
<evidence type="ECO:0000313" key="5">
    <source>
        <dbReference type="Proteomes" id="UP000032749"/>
    </source>
</evidence>
<dbReference type="OrthoDB" id="9797519at2"/>
<dbReference type="EMBL" id="FO203512">
    <property type="protein sequence ID" value="CCK77466.1"/>
    <property type="molecule type" value="Genomic_DNA"/>
</dbReference>
<dbReference type="SUPFAM" id="SSF75471">
    <property type="entry name" value="YhbY-like"/>
    <property type="match status" value="1"/>
</dbReference>
<dbReference type="AlphaFoldDB" id="R4YQM1"/>
<keyword evidence="5" id="KW-1185">Reference proteome</keyword>
<name>R4YQM1_OLEAN</name>
<dbReference type="Gene3D" id="3.30.110.60">
    <property type="entry name" value="YhbY-like"/>
    <property type="match status" value="1"/>
</dbReference>
<dbReference type="InterPro" id="IPR051925">
    <property type="entry name" value="RNA-binding_domain"/>
</dbReference>
<organism evidence="4 5">
    <name type="scientific">Oleispira antarctica RB-8</name>
    <dbReference type="NCBI Taxonomy" id="698738"/>
    <lineage>
        <taxon>Bacteria</taxon>
        <taxon>Pseudomonadati</taxon>
        <taxon>Pseudomonadota</taxon>
        <taxon>Gammaproteobacteria</taxon>
        <taxon>Oceanospirillales</taxon>
        <taxon>Oceanospirillaceae</taxon>
        <taxon>Oleispira</taxon>
    </lineage>
</organism>
<evidence type="ECO:0000259" key="3">
    <source>
        <dbReference type="PROSITE" id="PS51295"/>
    </source>
</evidence>
<dbReference type="PATRIC" id="fig|698738.3.peg.3421"/>
<evidence type="ECO:0000313" key="4">
    <source>
        <dbReference type="EMBL" id="CCK77466.1"/>
    </source>
</evidence>
<reference evidence="4 5" key="1">
    <citation type="journal article" date="2013" name="Nat. Commun.">
        <title>Genome sequence and functional genomic analysis of the oil-degrading bacterium Oleispira antarctica.</title>
        <authorList>
            <person name="Kube M."/>
            <person name="Chernikova T.N."/>
            <person name="Al-Ramahi Y."/>
            <person name="Beloqui A."/>
            <person name="Lopez-Cortez N."/>
            <person name="Guazzaroni M.E."/>
            <person name="Heipieper H.J."/>
            <person name="Klages S."/>
            <person name="Kotsyurbenko O.R."/>
            <person name="Langer I."/>
            <person name="Nechitaylo T.Y."/>
            <person name="Lunsdorf H."/>
            <person name="Fernandez M."/>
            <person name="Juarez S."/>
            <person name="Ciordia S."/>
            <person name="Singer A."/>
            <person name="Kagan O."/>
            <person name="Egorova O."/>
            <person name="Petit P.A."/>
            <person name="Stogios P."/>
            <person name="Kim Y."/>
            <person name="Tchigvintsev A."/>
            <person name="Flick R."/>
            <person name="Denaro R."/>
            <person name="Genovese M."/>
            <person name="Albar J.P."/>
            <person name="Reva O.N."/>
            <person name="Martinez-Gomariz M."/>
            <person name="Tran H."/>
            <person name="Ferrer M."/>
            <person name="Savchenko A."/>
            <person name="Yakunin A.F."/>
            <person name="Yakimov M.M."/>
            <person name="Golyshina O.V."/>
            <person name="Reinhardt R."/>
            <person name="Golyshin P.N."/>
        </authorList>
    </citation>
    <scope>NUCLEOTIDE SEQUENCE [LARGE SCALE GENOMIC DNA]</scope>
</reference>
<dbReference type="PROSITE" id="PS51295">
    <property type="entry name" value="CRM"/>
    <property type="match status" value="1"/>
</dbReference>
<evidence type="ECO:0000256" key="1">
    <source>
        <dbReference type="ARBA" id="ARBA00022884"/>
    </source>
</evidence>
<dbReference type="PANTHER" id="PTHR40065:SF3">
    <property type="entry name" value="RNA-BINDING PROTEIN YHBY"/>
    <property type="match status" value="1"/>
</dbReference>
<dbReference type="STRING" id="698738.OLEAN_C32900"/>
<keyword evidence="1 2" id="KW-0694">RNA-binding</keyword>
<dbReference type="Pfam" id="PF01985">
    <property type="entry name" value="CRS1_YhbY"/>
    <property type="match status" value="1"/>
</dbReference>